<evidence type="ECO:0000256" key="2">
    <source>
        <dbReference type="ARBA" id="ARBA00011902"/>
    </source>
</evidence>
<dbReference type="EMBL" id="CP041969">
    <property type="protein sequence ID" value="QMV40498.1"/>
    <property type="molecule type" value="Genomic_DNA"/>
</dbReference>
<dbReference type="GO" id="GO:0005524">
    <property type="term" value="F:ATP binding"/>
    <property type="evidence" value="ECO:0007669"/>
    <property type="project" value="UniProtKB-KW"/>
</dbReference>
<dbReference type="KEGG" id="cchl:FPL14_04220"/>
<feature type="domain" description="ALK/LTK-like glycine-rich" evidence="18">
    <location>
        <begin position="1116"/>
        <end position="1324"/>
    </location>
</feature>
<keyword evidence="15" id="KW-0325">Glycoprotein</keyword>
<keyword evidence="11" id="KW-0472">Membrane</keyword>
<feature type="signal peptide" evidence="17">
    <location>
        <begin position="1"/>
        <end position="21"/>
    </location>
</feature>
<evidence type="ECO:0000256" key="12">
    <source>
        <dbReference type="ARBA" id="ARBA00023137"/>
    </source>
</evidence>
<organism evidence="19 20">
    <name type="scientific">Cohnella cholangitidis</name>
    <dbReference type="NCBI Taxonomy" id="2598458"/>
    <lineage>
        <taxon>Bacteria</taxon>
        <taxon>Bacillati</taxon>
        <taxon>Bacillota</taxon>
        <taxon>Bacilli</taxon>
        <taxon>Bacillales</taxon>
        <taxon>Paenibacillaceae</taxon>
        <taxon>Cohnella</taxon>
    </lineage>
</organism>
<evidence type="ECO:0000259" key="18">
    <source>
        <dbReference type="Pfam" id="PF12810"/>
    </source>
</evidence>
<dbReference type="RefSeq" id="WP_182301847.1">
    <property type="nucleotide sequence ID" value="NZ_CP041969.1"/>
</dbReference>
<protein>
    <recommendedName>
        <fullName evidence="2">receptor protein-tyrosine kinase</fullName>
        <ecNumber evidence="2">2.7.10.1</ecNumber>
    </recommendedName>
</protein>
<dbReference type="GO" id="GO:0005886">
    <property type="term" value="C:plasma membrane"/>
    <property type="evidence" value="ECO:0007669"/>
    <property type="project" value="UniProtKB-SubCell"/>
</dbReference>
<evidence type="ECO:0000313" key="20">
    <source>
        <dbReference type="Proteomes" id="UP000515679"/>
    </source>
</evidence>
<evidence type="ECO:0000256" key="8">
    <source>
        <dbReference type="ARBA" id="ARBA00022777"/>
    </source>
</evidence>
<comment type="subcellular location">
    <subcellularLocation>
        <location evidence="1">Cell membrane</location>
        <topology evidence="1">Single-pass type I membrane protein</topology>
    </subcellularLocation>
</comment>
<dbReference type="GO" id="GO:0004714">
    <property type="term" value="F:transmembrane receptor protein tyrosine kinase activity"/>
    <property type="evidence" value="ECO:0007669"/>
    <property type="project" value="UniProtKB-EC"/>
</dbReference>
<dbReference type="EC" id="2.7.10.1" evidence="2"/>
<name>A0A7G5BU64_9BACL</name>
<evidence type="ECO:0000256" key="11">
    <source>
        <dbReference type="ARBA" id="ARBA00023136"/>
    </source>
</evidence>
<evidence type="ECO:0000256" key="4">
    <source>
        <dbReference type="ARBA" id="ARBA00022679"/>
    </source>
</evidence>
<evidence type="ECO:0000256" key="13">
    <source>
        <dbReference type="ARBA" id="ARBA00023157"/>
    </source>
</evidence>
<keyword evidence="14" id="KW-0675">Receptor</keyword>
<evidence type="ECO:0000256" key="7">
    <source>
        <dbReference type="ARBA" id="ARBA00022741"/>
    </source>
</evidence>
<evidence type="ECO:0000256" key="9">
    <source>
        <dbReference type="ARBA" id="ARBA00022840"/>
    </source>
</evidence>
<feature type="chain" id="PRO_5039533632" description="receptor protein-tyrosine kinase" evidence="17">
    <location>
        <begin position="22"/>
        <end position="1881"/>
    </location>
</feature>
<keyword evidence="9" id="KW-0067">ATP-binding</keyword>
<evidence type="ECO:0000256" key="14">
    <source>
        <dbReference type="ARBA" id="ARBA00023170"/>
    </source>
</evidence>
<evidence type="ECO:0000256" key="5">
    <source>
        <dbReference type="ARBA" id="ARBA00022692"/>
    </source>
</evidence>
<dbReference type="Proteomes" id="UP000515679">
    <property type="component" value="Chromosome"/>
</dbReference>
<reference evidence="19 20" key="1">
    <citation type="submission" date="2019-07" db="EMBL/GenBank/DDBJ databases">
        <authorList>
            <person name="Kim J.K."/>
            <person name="Cheong H.-M."/>
            <person name="Choi Y."/>
            <person name="Hwang K.J."/>
            <person name="Lee S."/>
            <person name="Choi C."/>
        </authorList>
    </citation>
    <scope>NUCLEOTIDE SEQUENCE [LARGE SCALE GENOMIC DNA]</scope>
    <source>
        <strain evidence="19 20">KS 22</strain>
    </source>
</reference>
<dbReference type="InterPro" id="IPR055163">
    <property type="entry name" value="ALK/LTK-like_GRD"/>
</dbReference>
<keyword evidence="4" id="KW-0808">Transferase</keyword>
<accession>A0A7G5BU64</accession>
<feature type="compositionally biased region" description="Basic and acidic residues" evidence="16">
    <location>
        <begin position="829"/>
        <end position="838"/>
    </location>
</feature>
<sequence length="1881" mass="205547">MKKTLTILMLLAMLMSSFLSLVPPYEVEAATVVGTSKIISPGGSTGRGGGVCLQAPRFVGYRVSVISETFAAANQFDAQTDTSDLKIVNKVKAQFSNHFPKLESSIIFIPSSCWTTDSAYSWWNASSGDLVTIERGENNKVDFDKKVRKIVEFDGPLPNLYYEGLRNRVSIVAATGGIDLKKLKNNGWKNVFNSIGASGAPKVWNYILKDETQIEKRIEEYTCKTCLLTGNALKDLEGDLKYVDLLMTLYALSPDDQRGEYAEAINRFLDGVGLSEKPILIAVDTVARFSAPAHFDSKMFIPSIEFVQWMHGGTPKTNLNSPDFPAGAAKSDTKMLIKKAADLAIREMPNRKRNTDLRGDDYRNNGFTWGYSGVTGDIFRTDSGVGVWSASSLKGIMQALEFDGPEYFGFIIAAGSHNIKRVECECSQSIRISNKAEIEGEVKEKIGKKSQLQISMKETVKKKLDNWTKLLSNTNESKLKMKVKLTRSGGTGSPIWSAEDSPEPSGSFVSVTKADLMNYLKGTPLTYYDDLTNYSVPKNSKVTFEYNVEIFIEGVRNDGSKYTYECSDGEPDSVTFFHKEDPPIPLIGEYFSAPVFWSEIKQGQPGAEQFEAMAGTPTTRNLFFASGGSEFIVDIEVEYVPDASTARNYTSFFTPVPCGWSMPPIPASYTQDVQPPMPTPRTATDDSGATFTETVTAVSRPYVKVPGTETTPPVMGTEYGWVQAGHVHTVGGYDDHWSHTMNYDYMKINRVHVWKLNKSRVDGMAELTDTEEFTASIVQGEPNVFANIASSNTSSAGRLRYSLETEQHDNVVWNEGPSDNTHANTDAGPVKEKEKFEERRNMTTDVTVVSDFLILQTSKGDQSVMYFEKTGPSKKTTEDIDVPKSSFEIMWTSNSLSAAKWSKKDTIAIGSYNGQFYNVNGKYSRVGGLGTVSTVFDSKPAGLNRPARPSAPLRLMNTNIDIPDTKRNGEYVTGESHVFYEYLSFPQKGSTFLYDTGYQGEYGAPGEEFRSAYSDSHSKVNNILVHNPVSVEDARVVSLAPGRDQRTADAKLLGGNLQQPTVEYEKRLKEGYVFTPSPPVYEEREIDNPNYLPPVTGEVKNYNYSGSVQEFVAPRSGLYHLEAWGAQGGIAVGSASANNRGGYAKGSVILSEGQKLLIYVGGQGESGTTNIDQCDCFKQPGYNGGGYGIGSAGAGGGGATDMRLGGSAIENRIIVAGGGGGDTTGSGASYGGNTSNLGSLFDGGDAESSRHVSSYPNDEGGGGGGYYGGLVNHGDDPKWSYGGSSYVSGSLAGAGVNAGNANMPAPGGGYQIGQPGNGYAKITVPDFPAQGTPTITTKVLVSPAITEPPEDAYEYVEVQYPPGSPVVTPDGTFQAGNFINLDYGFEIFFPNTGDFYGNGAQGLSYASEITGKGFVDNMDTTEWTQSKQVKFDFYVNYNGETYSPDEWIDLPVNCASFRCIYDFYVPLANSEAISALVQFRSFAINSDTPDYTAPKNKIRYENLAAKHSSIGSWNIDVVGRIGNLVIEDTGDFRFSNLFKEPKEPTDWIVKNLVKQVDLGKQKFIVGDTENILGEEAVSVYYLDNYGLLPYLRQKPLSLPLTPDHNNIPALRRQPVRLGYNVLADIQTLGNYSVNYVQIVPYYYHLNLTTGAVTPVDIYMKVNGSYKPINLFGAPAQPNWDAIKSNIYDYEYSLDWDAEFSRRNYADGEAANTMNVIHSFSYIDDGDNLHQFKKPLGSQHLFGNAQVMTLTERNRTFMGTSRTNGANNNPSSLIGEQSFGKQGQRWHFTYGLPSSAVAVKQGFSPIQANIEVLRNNTSVLLMAADIKAIGDTYALQYSLKGNNGVTKIAGKTFDFSALPYPVLTVFSGNQTSAGDLDVKGTH</sequence>
<evidence type="ECO:0000256" key="10">
    <source>
        <dbReference type="ARBA" id="ARBA00022989"/>
    </source>
</evidence>
<keyword evidence="20" id="KW-1185">Reference proteome</keyword>
<evidence type="ECO:0000256" key="15">
    <source>
        <dbReference type="ARBA" id="ARBA00023180"/>
    </source>
</evidence>
<evidence type="ECO:0000313" key="19">
    <source>
        <dbReference type="EMBL" id="QMV40498.1"/>
    </source>
</evidence>
<evidence type="ECO:0000256" key="1">
    <source>
        <dbReference type="ARBA" id="ARBA00004251"/>
    </source>
</evidence>
<gene>
    <name evidence="19" type="ORF">FPL14_04220</name>
</gene>
<keyword evidence="3" id="KW-1003">Cell membrane</keyword>
<feature type="region of interest" description="Disordered" evidence="16">
    <location>
        <begin position="812"/>
        <end position="838"/>
    </location>
</feature>
<keyword evidence="12" id="KW-0829">Tyrosine-protein kinase</keyword>
<keyword evidence="10" id="KW-1133">Transmembrane helix</keyword>
<keyword evidence="8" id="KW-0418">Kinase</keyword>
<evidence type="ECO:0000256" key="17">
    <source>
        <dbReference type="SAM" id="SignalP"/>
    </source>
</evidence>
<keyword evidence="5" id="KW-0812">Transmembrane</keyword>
<keyword evidence="6 17" id="KW-0732">Signal</keyword>
<evidence type="ECO:0000256" key="16">
    <source>
        <dbReference type="SAM" id="MobiDB-lite"/>
    </source>
</evidence>
<proteinExistence type="predicted"/>
<evidence type="ECO:0000256" key="3">
    <source>
        <dbReference type="ARBA" id="ARBA00022475"/>
    </source>
</evidence>
<evidence type="ECO:0000256" key="6">
    <source>
        <dbReference type="ARBA" id="ARBA00022729"/>
    </source>
</evidence>
<dbReference type="Pfam" id="PF12810">
    <property type="entry name" value="ALK_LTK_GRD"/>
    <property type="match status" value="1"/>
</dbReference>
<keyword evidence="7" id="KW-0547">Nucleotide-binding</keyword>
<keyword evidence="13" id="KW-1015">Disulfide bond</keyword>